<gene>
    <name evidence="7" type="ORF">AAFP32_07710</name>
</gene>
<dbReference type="GO" id="GO:0005829">
    <property type="term" value="C:cytosol"/>
    <property type="evidence" value="ECO:0007669"/>
    <property type="project" value="TreeGrafter"/>
</dbReference>
<keyword evidence="5" id="KW-0460">Magnesium</keyword>
<comment type="similarity">
    <text evidence="2 5">Belongs to the MoeA family.</text>
</comment>
<dbReference type="Gene3D" id="2.170.190.11">
    <property type="entry name" value="Molybdopterin biosynthesis moea protein, domain 3"/>
    <property type="match status" value="1"/>
</dbReference>
<dbReference type="SUPFAM" id="SSF63882">
    <property type="entry name" value="MoeA N-terminal region -like"/>
    <property type="match status" value="1"/>
</dbReference>
<dbReference type="Gene3D" id="3.40.980.10">
    <property type="entry name" value="MoaB/Mog-like domain"/>
    <property type="match status" value="1"/>
</dbReference>
<evidence type="ECO:0000256" key="2">
    <source>
        <dbReference type="ARBA" id="ARBA00010763"/>
    </source>
</evidence>
<comment type="cofactor">
    <cofactor evidence="5">
        <name>Mg(2+)</name>
        <dbReference type="ChEBI" id="CHEBI:18420"/>
    </cofactor>
</comment>
<dbReference type="GO" id="GO:0061599">
    <property type="term" value="F:molybdopterin molybdotransferase activity"/>
    <property type="evidence" value="ECO:0007669"/>
    <property type="project" value="UniProtKB-UniRule"/>
</dbReference>
<dbReference type="RefSeq" id="WP_350271315.1">
    <property type="nucleotide sequence ID" value="NZ_CP158281.1"/>
</dbReference>
<dbReference type="KEGG" id="bkr:AAFP32_07710"/>
<proteinExistence type="inferred from homology"/>
<dbReference type="EMBL" id="CP158281">
    <property type="protein sequence ID" value="XBV90589.1"/>
    <property type="molecule type" value="Genomic_DNA"/>
</dbReference>
<comment type="catalytic activity">
    <reaction evidence="4">
        <text>adenylyl-molybdopterin + molybdate = Mo-molybdopterin + AMP + H(+)</text>
        <dbReference type="Rhea" id="RHEA:35047"/>
        <dbReference type="ChEBI" id="CHEBI:15378"/>
        <dbReference type="ChEBI" id="CHEBI:36264"/>
        <dbReference type="ChEBI" id="CHEBI:62727"/>
        <dbReference type="ChEBI" id="CHEBI:71302"/>
        <dbReference type="ChEBI" id="CHEBI:456215"/>
        <dbReference type="EC" id="2.10.1.1"/>
    </reaction>
</comment>
<evidence type="ECO:0000256" key="1">
    <source>
        <dbReference type="ARBA" id="ARBA00002901"/>
    </source>
</evidence>
<reference evidence="7" key="1">
    <citation type="submission" date="2024-06" db="EMBL/GenBank/DDBJ databases">
        <title>Brevibacterium koreense sp. nov., isolated from jogae-jeotgal, a Korean fermented seafood.</title>
        <authorList>
            <person name="Whon T.W."/>
            <person name="Nam S."/>
            <person name="Kim Y."/>
        </authorList>
    </citation>
    <scope>NUCLEOTIDE SEQUENCE</scope>
    <source>
        <strain evidence="7">CBA3109</strain>
    </source>
</reference>
<dbReference type="InterPro" id="IPR038987">
    <property type="entry name" value="MoeA-like"/>
</dbReference>
<evidence type="ECO:0000256" key="3">
    <source>
        <dbReference type="ARBA" id="ARBA00022505"/>
    </source>
</evidence>
<dbReference type="AlphaFoldDB" id="A0AAU7UQA5"/>
<name>A0AAU7UQA5_9MICO</name>
<dbReference type="Gene3D" id="3.90.105.10">
    <property type="entry name" value="Molybdopterin biosynthesis moea protein, domain 2"/>
    <property type="match status" value="1"/>
</dbReference>
<sequence length="393" mass="40842">MEPEEYCQLISSSTPTRTAETIPIASAISRIAADDVIADAPIPAFATSAMDGFAFDESALNSAQTGVEVAVLGDIPAGAMPVDIAPGTAVRVMTGAQVPATAEVVVPVELTDAESTGPAPDRVQVSSLSKGLRAGWNIRAVGEDTLIGDTVIRAGETISSAGVGTLAMMGRETTRVQRPLTIGLIVTGDELRTDSTTCAHPFIHNSNLPMLSSAITNAGAIPVERSCGDDPEALAHIIDELGDCVDLIITTGGISAGAFEVVRQALSGDHSTFLRLAMRPGGPQGYGRRGDVPLLHFPGTPAGAFLSFHLFARSLIEASPLRSRWKKAVYAGPEVLGHDKAISLVPGRFNTAGEVESLNRSRLRDFSGADVIIRAPRGSGSIRGGDVIAVLDC</sequence>
<dbReference type="GO" id="GO:0046872">
    <property type="term" value="F:metal ion binding"/>
    <property type="evidence" value="ECO:0007669"/>
    <property type="project" value="UniProtKB-UniRule"/>
</dbReference>
<accession>A0AAU7UQA5</accession>
<dbReference type="InterPro" id="IPR036135">
    <property type="entry name" value="MoeA_linker/N_sf"/>
</dbReference>
<evidence type="ECO:0000313" key="7">
    <source>
        <dbReference type="EMBL" id="XBV90589.1"/>
    </source>
</evidence>
<dbReference type="Gene3D" id="2.40.340.10">
    <property type="entry name" value="MoeA, C-terminal, domain IV"/>
    <property type="match status" value="1"/>
</dbReference>
<evidence type="ECO:0000256" key="4">
    <source>
        <dbReference type="ARBA" id="ARBA00047317"/>
    </source>
</evidence>
<dbReference type="InterPro" id="IPR036688">
    <property type="entry name" value="MoeA_C_domain_IV_sf"/>
</dbReference>
<evidence type="ECO:0000256" key="5">
    <source>
        <dbReference type="RuleBase" id="RU365090"/>
    </source>
</evidence>
<comment type="pathway">
    <text evidence="5">Cofactor biosynthesis; molybdopterin biosynthesis.</text>
</comment>
<dbReference type="PANTHER" id="PTHR10192">
    <property type="entry name" value="MOLYBDOPTERIN BIOSYNTHESIS PROTEIN"/>
    <property type="match status" value="1"/>
</dbReference>
<dbReference type="InterPro" id="IPR005110">
    <property type="entry name" value="MoeA_linker/N"/>
</dbReference>
<evidence type="ECO:0000259" key="6">
    <source>
        <dbReference type="SMART" id="SM00852"/>
    </source>
</evidence>
<protein>
    <recommendedName>
        <fullName evidence="5">Molybdopterin molybdenumtransferase</fullName>
        <ecNumber evidence="5">2.10.1.1</ecNumber>
    </recommendedName>
</protein>
<dbReference type="Pfam" id="PF00994">
    <property type="entry name" value="MoCF_biosynth"/>
    <property type="match status" value="1"/>
</dbReference>
<comment type="function">
    <text evidence="1 5">Catalyzes the insertion of molybdate into adenylated molybdopterin with the concomitant release of AMP.</text>
</comment>
<dbReference type="InterPro" id="IPR001453">
    <property type="entry name" value="MoaB/Mog_dom"/>
</dbReference>
<feature type="domain" description="MoaB/Mog" evidence="6">
    <location>
        <begin position="183"/>
        <end position="318"/>
    </location>
</feature>
<keyword evidence="5" id="KW-0501">Molybdenum cofactor biosynthesis</keyword>
<dbReference type="CDD" id="cd00887">
    <property type="entry name" value="MoeA"/>
    <property type="match status" value="1"/>
</dbReference>
<keyword evidence="5" id="KW-0479">Metal-binding</keyword>
<dbReference type="GO" id="GO:0006777">
    <property type="term" value="P:Mo-molybdopterin cofactor biosynthetic process"/>
    <property type="evidence" value="ECO:0007669"/>
    <property type="project" value="UniProtKB-UniRule"/>
</dbReference>
<dbReference type="EC" id="2.10.1.1" evidence="5"/>
<dbReference type="PANTHER" id="PTHR10192:SF5">
    <property type="entry name" value="GEPHYRIN"/>
    <property type="match status" value="1"/>
</dbReference>
<dbReference type="SUPFAM" id="SSF53218">
    <property type="entry name" value="Molybdenum cofactor biosynthesis proteins"/>
    <property type="match status" value="1"/>
</dbReference>
<organism evidence="7">
    <name type="scientific">Brevibacterium koreense</name>
    <dbReference type="NCBI Taxonomy" id="3140787"/>
    <lineage>
        <taxon>Bacteria</taxon>
        <taxon>Bacillati</taxon>
        <taxon>Actinomycetota</taxon>
        <taxon>Actinomycetes</taxon>
        <taxon>Micrococcales</taxon>
        <taxon>Brevibacteriaceae</taxon>
        <taxon>Brevibacterium</taxon>
    </lineage>
</organism>
<keyword evidence="3 5" id="KW-0500">Molybdenum</keyword>
<dbReference type="InterPro" id="IPR036425">
    <property type="entry name" value="MoaB/Mog-like_dom_sf"/>
</dbReference>
<dbReference type="SMART" id="SM00852">
    <property type="entry name" value="MoCF_biosynth"/>
    <property type="match status" value="1"/>
</dbReference>
<keyword evidence="5" id="KW-0808">Transferase</keyword>
<dbReference type="Pfam" id="PF03453">
    <property type="entry name" value="MoeA_N"/>
    <property type="match status" value="1"/>
</dbReference>